<dbReference type="AlphaFoldDB" id="A0A223NVS1"/>
<dbReference type="PANTHER" id="PTHR43685">
    <property type="entry name" value="GLYCOSYLTRANSFERASE"/>
    <property type="match status" value="1"/>
</dbReference>
<keyword evidence="4" id="KW-1185">Reference proteome</keyword>
<feature type="domain" description="Glycosyltransferase 2-like" evidence="2">
    <location>
        <begin position="56"/>
        <end position="189"/>
    </location>
</feature>
<evidence type="ECO:0000259" key="2">
    <source>
        <dbReference type="Pfam" id="PF00535"/>
    </source>
</evidence>
<reference evidence="3 4" key="1">
    <citation type="submission" date="2017-08" db="EMBL/GenBank/DDBJ databases">
        <title>Complete genome sequence of Mucilaginibacter sp. strain BJC16-A31.</title>
        <authorList>
            <consortium name="Henan University of Science and Technology"/>
            <person name="You X."/>
        </authorList>
    </citation>
    <scope>NUCLEOTIDE SEQUENCE [LARGE SCALE GENOMIC DNA]</scope>
    <source>
        <strain evidence="3 4">BJC16-A31</strain>
    </source>
</reference>
<accession>A0A223NVS1</accession>
<sequence length="380" mass="43576">MHDYFNQSLETYIHAALFILFQSCFLIQLYFLVTNQSRLTRYKPVETLPEASVPISVIISARNEADNLRENLPAILEQNYPDFEVVVINDCSFDSSDIVLEELSARYPHLKIVTITEHVRFKTGKKFALTLGIKAAKNEHLLFTDADCIPASPNWITYMAANFNQPIQIVLGYSPYKKTGNFLNPFIRFETIKTAINYLSAAINGDAYMGIGRNLAYTKTLFFSVKGFAAHMHVISGDDDLFVNQNATSANTAIEINADAFIYTDAKTSFASLFRQKKRHFGVGKLYKQRHRRMLSIDAISGFLFYILLTSCLVFNFEPLLAAGLFMFRLIFQMIIYSRLFKRLDGKDLLWYMPFFDAVYYIYLNTFGLIGSLIKTTEWK</sequence>
<proteinExistence type="predicted"/>
<dbReference type="PANTHER" id="PTHR43685:SF2">
    <property type="entry name" value="GLYCOSYLTRANSFERASE 2-LIKE DOMAIN-CONTAINING PROTEIN"/>
    <property type="match status" value="1"/>
</dbReference>
<name>A0A223NVS1_9SPHI</name>
<dbReference type="Proteomes" id="UP000215002">
    <property type="component" value="Chromosome"/>
</dbReference>
<dbReference type="InterPro" id="IPR029044">
    <property type="entry name" value="Nucleotide-diphossugar_trans"/>
</dbReference>
<gene>
    <name evidence="3" type="ORF">MuYL_1878</name>
</gene>
<dbReference type="GO" id="GO:0016740">
    <property type="term" value="F:transferase activity"/>
    <property type="evidence" value="ECO:0007669"/>
    <property type="project" value="UniProtKB-KW"/>
</dbReference>
<dbReference type="EMBL" id="CP022743">
    <property type="protein sequence ID" value="ASU33774.1"/>
    <property type="molecule type" value="Genomic_DNA"/>
</dbReference>
<evidence type="ECO:0000313" key="3">
    <source>
        <dbReference type="EMBL" id="ASU33774.1"/>
    </source>
</evidence>
<dbReference type="Gene3D" id="3.90.550.10">
    <property type="entry name" value="Spore Coat Polysaccharide Biosynthesis Protein SpsA, Chain A"/>
    <property type="match status" value="1"/>
</dbReference>
<evidence type="ECO:0000313" key="4">
    <source>
        <dbReference type="Proteomes" id="UP000215002"/>
    </source>
</evidence>
<dbReference type="SUPFAM" id="SSF53448">
    <property type="entry name" value="Nucleotide-diphospho-sugar transferases"/>
    <property type="match status" value="1"/>
</dbReference>
<keyword evidence="3" id="KW-0808">Transferase</keyword>
<dbReference type="InterPro" id="IPR001173">
    <property type="entry name" value="Glyco_trans_2-like"/>
</dbReference>
<dbReference type="InterPro" id="IPR050834">
    <property type="entry name" value="Glycosyltransf_2"/>
</dbReference>
<organism evidence="3 4">
    <name type="scientific">Mucilaginibacter xinganensis</name>
    <dbReference type="NCBI Taxonomy" id="1234841"/>
    <lineage>
        <taxon>Bacteria</taxon>
        <taxon>Pseudomonadati</taxon>
        <taxon>Bacteroidota</taxon>
        <taxon>Sphingobacteriia</taxon>
        <taxon>Sphingobacteriales</taxon>
        <taxon>Sphingobacteriaceae</taxon>
        <taxon>Mucilaginibacter</taxon>
    </lineage>
</organism>
<protein>
    <submittedName>
        <fullName evidence="3">Transmembrane glycosyltransferase</fullName>
    </submittedName>
</protein>
<evidence type="ECO:0000256" key="1">
    <source>
        <dbReference type="SAM" id="Phobius"/>
    </source>
</evidence>
<dbReference type="KEGG" id="muc:MuYL_1878"/>
<feature type="transmembrane region" description="Helical" evidence="1">
    <location>
        <begin position="12"/>
        <end position="33"/>
    </location>
</feature>
<keyword evidence="1 3" id="KW-0812">Transmembrane</keyword>
<feature type="transmembrane region" description="Helical" evidence="1">
    <location>
        <begin position="349"/>
        <end position="374"/>
    </location>
</feature>
<dbReference type="Pfam" id="PF00535">
    <property type="entry name" value="Glycos_transf_2"/>
    <property type="match status" value="1"/>
</dbReference>
<keyword evidence="1" id="KW-0472">Membrane</keyword>
<keyword evidence="1" id="KW-1133">Transmembrane helix</keyword>
<feature type="transmembrane region" description="Helical" evidence="1">
    <location>
        <begin position="295"/>
        <end position="314"/>
    </location>
</feature>